<dbReference type="PANTHER" id="PTHR42802">
    <property type="entry name" value="MONOOXYGENASE"/>
    <property type="match status" value="1"/>
</dbReference>
<comment type="cofactor">
    <cofactor evidence="1">
        <name>FAD</name>
        <dbReference type="ChEBI" id="CHEBI:57692"/>
    </cofactor>
</comment>
<sequence>MNQMHHNEISDLLGVGIGPFNLSVAALLSSAEAISSVFFDQNEEFVWHPGMLFSHAEIQVSYLNDLVTLADPTNSYSFIAYLAKHKRLYRFINAQFKNVLRMEFSHYLNWVSRSLPNLFFKEEVEDICFNQSHFVMSTSRRTIRGKHLLLGNGLQAKLPNCVKDYMGKNVIHNKDFLLKPIHWQGKRVAIIGGGQSGAEIVHHILSQEDRLPSELNWISRRCQLLPMDTSSFVNEYFTPNYMEYFFHLPEQEKTLLLQEQQLASDGISFHLLKAIYQKLYSLEFLENKGRFFNFLPRHELIHMNRDADWYQLLLCDLTTTKRKFIPADIVILCTGYQWDFPSYLSSLADKIPLNNGRFCVNQDFSILWDGPRKNRIYVQNAAVQSHGIAEPNLSVMAWRSAKIINSIAQLPIYDLENESTVLDWNRELFHNQEEQKYVSMA</sequence>
<dbReference type="AlphaFoldDB" id="A0A0W0ZBR2"/>
<dbReference type="InterPro" id="IPR036188">
    <property type="entry name" value="FAD/NAD-bd_sf"/>
</dbReference>
<evidence type="ECO:0000313" key="8">
    <source>
        <dbReference type="EMBL" id="KTD66620.1"/>
    </source>
</evidence>
<evidence type="ECO:0000256" key="2">
    <source>
        <dbReference type="ARBA" id="ARBA00004924"/>
    </source>
</evidence>
<dbReference type="Proteomes" id="UP000054703">
    <property type="component" value="Unassembled WGS sequence"/>
</dbReference>
<keyword evidence="4" id="KW-0285">Flavoprotein</keyword>
<organism evidence="8 9">
    <name type="scientific">Legionella santicrucis</name>
    <dbReference type="NCBI Taxonomy" id="45074"/>
    <lineage>
        <taxon>Bacteria</taxon>
        <taxon>Pseudomonadati</taxon>
        <taxon>Pseudomonadota</taxon>
        <taxon>Gammaproteobacteria</taxon>
        <taxon>Legionellales</taxon>
        <taxon>Legionellaceae</taxon>
        <taxon>Legionella</taxon>
    </lineage>
</organism>
<dbReference type="GO" id="GO:0047091">
    <property type="term" value="F:L-lysine 6-monooxygenase (NADPH) activity"/>
    <property type="evidence" value="ECO:0007669"/>
    <property type="project" value="UniProtKB-EC"/>
</dbReference>
<keyword evidence="7 8" id="KW-0560">Oxidoreductase</keyword>
<dbReference type="Pfam" id="PF13434">
    <property type="entry name" value="Lys_Orn_oxgnase"/>
    <property type="match status" value="1"/>
</dbReference>
<evidence type="ECO:0000256" key="6">
    <source>
        <dbReference type="ARBA" id="ARBA00022857"/>
    </source>
</evidence>
<dbReference type="PANTHER" id="PTHR42802:SF1">
    <property type="entry name" value="L-ORNITHINE N(5)-MONOOXYGENASE"/>
    <property type="match status" value="1"/>
</dbReference>
<keyword evidence="8" id="KW-0503">Monooxygenase</keyword>
<proteinExistence type="inferred from homology"/>
<keyword evidence="9" id="KW-1185">Reference proteome</keyword>
<keyword evidence="5" id="KW-0274">FAD</keyword>
<dbReference type="EMBL" id="LNYU01000009">
    <property type="protein sequence ID" value="KTD66620.1"/>
    <property type="molecule type" value="Genomic_DNA"/>
</dbReference>
<keyword evidence="6" id="KW-0521">NADP</keyword>
<accession>A0A0W0ZBR2</accession>
<comment type="similarity">
    <text evidence="3">Belongs to the lysine N(6)-hydroxylase/L-ornithine N(5)-oxygenase family.</text>
</comment>
<dbReference type="Gene3D" id="3.50.50.60">
    <property type="entry name" value="FAD/NAD(P)-binding domain"/>
    <property type="match status" value="1"/>
</dbReference>
<comment type="pathway">
    <text evidence="2">Siderophore biosynthesis.</text>
</comment>
<gene>
    <name evidence="8" type="primary">iucD</name>
    <name evidence="8" type="ORF">Lsan_0565</name>
</gene>
<dbReference type="OrthoDB" id="7527071at2"/>
<evidence type="ECO:0000256" key="3">
    <source>
        <dbReference type="ARBA" id="ARBA00007588"/>
    </source>
</evidence>
<evidence type="ECO:0000313" key="9">
    <source>
        <dbReference type="Proteomes" id="UP000054703"/>
    </source>
</evidence>
<dbReference type="PATRIC" id="fig|45074.5.peg.595"/>
<evidence type="ECO:0000256" key="1">
    <source>
        <dbReference type="ARBA" id="ARBA00001974"/>
    </source>
</evidence>
<dbReference type="STRING" id="45074.Lsan_0565"/>
<name>A0A0W0ZBR2_9GAMM</name>
<evidence type="ECO:0000256" key="5">
    <source>
        <dbReference type="ARBA" id="ARBA00022827"/>
    </source>
</evidence>
<evidence type="ECO:0000256" key="7">
    <source>
        <dbReference type="ARBA" id="ARBA00023002"/>
    </source>
</evidence>
<dbReference type="InterPro" id="IPR025700">
    <property type="entry name" value="Lys/Orn_oxygenase"/>
</dbReference>
<dbReference type="EC" id="1.14.13.59" evidence="8"/>
<dbReference type="SUPFAM" id="SSF51905">
    <property type="entry name" value="FAD/NAD(P)-binding domain"/>
    <property type="match status" value="2"/>
</dbReference>
<reference evidence="8 9" key="1">
    <citation type="submission" date="2015-11" db="EMBL/GenBank/DDBJ databases">
        <title>Genomic analysis of 38 Legionella species identifies large and diverse effector repertoires.</title>
        <authorList>
            <person name="Burstein D."/>
            <person name="Amaro F."/>
            <person name="Zusman T."/>
            <person name="Lifshitz Z."/>
            <person name="Cohen O."/>
            <person name="Gilbert J.A."/>
            <person name="Pupko T."/>
            <person name="Shuman H.A."/>
            <person name="Segal G."/>
        </authorList>
    </citation>
    <scope>NUCLEOTIDE SEQUENCE [LARGE SCALE GENOMIC DNA]</scope>
    <source>
        <strain evidence="8 9">SC-63-C7</strain>
    </source>
</reference>
<evidence type="ECO:0000256" key="4">
    <source>
        <dbReference type="ARBA" id="ARBA00022630"/>
    </source>
</evidence>
<comment type="caution">
    <text evidence="8">The sequence shown here is derived from an EMBL/GenBank/DDBJ whole genome shotgun (WGS) entry which is preliminary data.</text>
</comment>
<protein>
    <submittedName>
        <fullName evidence="8">L-lysine N6-monooxygenase</fullName>
        <ecNumber evidence="8">1.14.13.59</ecNumber>
    </submittedName>
</protein>